<evidence type="ECO:0000313" key="2">
    <source>
        <dbReference type="Proteomes" id="UP000247702"/>
    </source>
</evidence>
<keyword evidence="2" id="KW-1185">Reference proteome</keyword>
<protein>
    <submittedName>
        <fullName evidence="1">Uncharacterized protein</fullName>
    </submittedName>
</protein>
<dbReference type="Proteomes" id="UP000247702">
    <property type="component" value="Unassembled WGS sequence"/>
</dbReference>
<evidence type="ECO:0000313" key="1">
    <source>
        <dbReference type="EMBL" id="GBB99946.1"/>
    </source>
</evidence>
<organism evidence="1 2">
    <name type="scientific">Rhizophagus clarus</name>
    <dbReference type="NCBI Taxonomy" id="94130"/>
    <lineage>
        <taxon>Eukaryota</taxon>
        <taxon>Fungi</taxon>
        <taxon>Fungi incertae sedis</taxon>
        <taxon>Mucoromycota</taxon>
        <taxon>Glomeromycotina</taxon>
        <taxon>Glomeromycetes</taxon>
        <taxon>Glomerales</taxon>
        <taxon>Glomeraceae</taxon>
        <taxon>Rhizophagus</taxon>
    </lineage>
</organism>
<proteinExistence type="predicted"/>
<reference evidence="1 2" key="1">
    <citation type="submission" date="2017-11" db="EMBL/GenBank/DDBJ databases">
        <title>The genome of Rhizophagus clarus HR1 reveals common genetic basis of auxotrophy among arbuscular mycorrhizal fungi.</title>
        <authorList>
            <person name="Kobayashi Y."/>
        </authorList>
    </citation>
    <scope>NUCLEOTIDE SEQUENCE [LARGE SCALE GENOMIC DNA]</scope>
    <source>
        <strain evidence="1 2">HR1</strain>
    </source>
</reference>
<comment type="caution">
    <text evidence="1">The sequence shown here is derived from an EMBL/GenBank/DDBJ whole genome shotgun (WGS) entry which is preliminary data.</text>
</comment>
<gene>
    <name evidence="1" type="ORF">RclHR1_03690019</name>
</gene>
<accession>A0A2Z6S6R0</accession>
<dbReference type="EMBL" id="BEXD01002990">
    <property type="protein sequence ID" value="GBB99946.1"/>
    <property type="molecule type" value="Genomic_DNA"/>
</dbReference>
<dbReference type="AlphaFoldDB" id="A0A2Z6S6R0"/>
<dbReference type="STRING" id="94130.A0A2Z6S6R0"/>
<sequence>MGVLLRDILPEEYWQYWQSFIDCLSLWRQTIITREEIENEDLIIRDFLAKVKSCFPFERLNGYLASISNSERNFAESFIKLQTFQHEDKGIIAKYNFTIQEALYFKSLPFQISQMNIRGYESIPDKLLNPICELTLKNSLVDCLVGYYE</sequence>
<name>A0A2Z6S6R0_9GLOM</name>